<dbReference type="EC" id="1.1.1.103" evidence="5"/>
<evidence type="ECO:0000313" key="5">
    <source>
        <dbReference type="EMBL" id="QDV85663.1"/>
    </source>
</evidence>
<feature type="domain" description="Alcohol dehydrogenase-like N-terminal" evidence="4">
    <location>
        <begin position="22"/>
        <end position="131"/>
    </location>
</feature>
<reference evidence="5 6" key="1">
    <citation type="submission" date="2019-02" db="EMBL/GenBank/DDBJ databases">
        <title>Deep-cultivation of Planctomycetes and their phenomic and genomic characterization uncovers novel biology.</title>
        <authorList>
            <person name="Wiegand S."/>
            <person name="Jogler M."/>
            <person name="Boedeker C."/>
            <person name="Pinto D."/>
            <person name="Vollmers J."/>
            <person name="Rivas-Marin E."/>
            <person name="Kohn T."/>
            <person name="Peeters S.H."/>
            <person name="Heuer A."/>
            <person name="Rast P."/>
            <person name="Oberbeckmann S."/>
            <person name="Bunk B."/>
            <person name="Jeske O."/>
            <person name="Meyerdierks A."/>
            <person name="Storesund J.E."/>
            <person name="Kallscheuer N."/>
            <person name="Luecker S."/>
            <person name="Lage O.M."/>
            <person name="Pohl T."/>
            <person name="Merkel B.J."/>
            <person name="Hornburger P."/>
            <person name="Mueller R.-W."/>
            <person name="Bruemmer F."/>
            <person name="Labrenz M."/>
            <person name="Spormann A.M."/>
            <person name="Op den Camp H."/>
            <person name="Overmann J."/>
            <person name="Amann R."/>
            <person name="Jetten M.S.M."/>
            <person name="Mascher T."/>
            <person name="Medema M.H."/>
            <person name="Devos D.P."/>
            <person name="Kaster A.-K."/>
            <person name="Ovreas L."/>
            <person name="Rohde M."/>
            <person name="Galperin M.Y."/>
            <person name="Jogler C."/>
        </authorList>
    </citation>
    <scope>NUCLEOTIDE SEQUENCE [LARGE SCALE GENOMIC DNA]</scope>
    <source>
        <strain evidence="5 6">TBK1r</strain>
    </source>
</reference>
<dbReference type="PANTHER" id="PTHR43401">
    <property type="entry name" value="L-THREONINE 3-DEHYDROGENASE"/>
    <property type="match status" value="1"/>
</dbReference>
<dbReference type="GO" id="GO:0008743">
    <property type="term" value="F:L-threonine 3-dehydrogenase activity"/>
    <property type="evidence" value="ECO:0007669"/>
    <property type="project" value="UniProtKB-EC"/>
</dbReference>
<proteinExistence type="predicted"/>
<evidence type="ECO:0000256" key="2">
    <source>
        <dbReference type="ARBA" id="ARBA00022833"/>
    </source>
</evidence>
<dbReference type="Gene3D" id="3.40.50.720">
    <property type="entry name" value="NAD(P)-binding Rossmann-like Domain"/>
    <property type="match status" value="2"/>
</dbReference>
<evidence type="ECO:0000313" key="6">
    <source>
        <dbReference type="Proteomes" id="UP000318081"/>
    </source>
</evidence>
<dbReference type="InterPro" id="IPR036291">
    <property type="entry name" value="NAD(P)-bd_dom_sf"/>
</dbReference>
<evidence type="ECO:0000259" key="4">
    <source>
        <dbReference type="Pfam" id="PF08240"/>
    </source>
</evidence>
<dbReference type="Pfam" id="PF08240">
    <property type="entry name" value="ADH_N"/>
    <property type="match status" value="1"/>
</dbReference>
<keyword evidence="3 5" id="KW-0560">Oxidoreductase</keyword>
<protein>
    <submittedName>
        <fullName evidence="5">L-threonine 3-dehydrogenase</fullName>
        <ecNumber evidence="5">1.1.1.103</ecNumber>
    </submittedName>
</protein>
<accession>A0ABX5XUE7</accession>
<evidence type="ECO:0000256" key="1">
    <source>
        <dbReference type="ARBA" id="ARBA00022723"/>
    </source>
</evidence>
<dbReference type="InterPro" id="IPR011032">
    <property type="entry name" value="GroES-like_sf"/>
</dbReference>
<dbReference type="Proteomes" id="UP000318081">
    <property type="component" value="Chromosome"/>
</dbReference>
<keyword evidence="6" id="KW-1185">Reference proteome</keyword>
<dbReference type="RefSeq" id="WP_145215666.1">
    <property type="nucleotide sequence ID" value="NZ_CP036432.1"/>
</dbReference>
<dbReference type="InterPro" id="IPR013154">
    <property type="entry name" value="ADH-like_N"/>
</dbReference>
<name>A0ABX5XUE7_9BACT</name>
<evidence type="ECO:0000256" key="3">
    <source>
        <dbReference type="ARBA" id="ARBA00023002"/>
    </source>
</evidence>
<dbReference type="InterPro" id="IPR050129">
    <property type="entry name" value="Zn_alcohol_dh"/>
</dbReference>
<dbReference type="PROSITE" id="PS00059">
    <property type="entry name" value="ADH_ZINC"/>
    <property type="match status" value="1"/>
</dbReference>
<dbReference type="SUPFAM" id="SSF51735">
    <property type="entry name" value="NAD(P)-binding Rossmann-fold domains"/>
    <property type="match status" value="1"/>
</dbReference>
<gene>
    <name evidence="5" type="primary">tdh_1</name>
    <name evidence="5" type="ORF">TBK1r_46780</name>
</gene>
<dbReference type="Gene3D" id="3.90.180.10">
    <property type="entry name" value="Medium-chain alcohol dehydrogenases, catalytic domain"/>
    <property type="match status" value="2"/>
</dbReference>
<keyword evidence="1" id="KW-0479">Metal-binding</keyword>
<organism evidence="5 6">
    <name type="scientific">Stieleria magnilauensis</name>
    <dbReference type="NCBI Taxonomy" id="2527963"/>
    <lineage>
        <taxon>Bacteria</taxon>
        <taxon>Pseudomonadati</taxon>
        <taxon>Planctomycetota</taxon>
        <taxon>Planctomycetia</taxon>
        <taxon>Pirellulales</taxon>
        <taxon>Pirellulaceae</taxon>
        <taxon>Stieleria</taxon>
    </lineage>
</organism>
<sequence>MHALVRTDAGTLWTDVAAATCGPAHVTVEVSLVGLCRTDLAVASGRLKVQTPRVLGHEFVGRIVSVGSDVRGLSIGDKIAADPVLRCRRCDRCLGRWQYACPQAKFLGVDVDGAIADSITIPWQNAWRLPETLDDRVGALLEPVAACAAVLKAPLGTRQHGVVYGYGRLAKLTAMILRSRGFEFIRCVHPNQQPLGTDQYDFAIDTEGTTDSLAQLADCLRPGGVLVLKSRPLRPIALDLKAMLPKEHQIFPVNYADFGEARRLLLDPSIDFASLLGPVWSADQAIPAFKAAQSDSSRKHFIELTSVQSLPFAVRTQHQCVPSSDA</sequence>
<keyword evidence="2" id="KW-0862">Zinc</keyword>
<dbReference type="PANTHER" id="PTHR43401:SF2">
    <property type="entry name" value="L-THREONINE 3-DEHYDROGENASE"/>
    <property type="match status" value="1"/>
</dbReference>
<dbReference type="EMBL" id="CP036432">
    <property type="protein sequence ID" value="QDV85663.1"/>
    <property type="molecule type" value="Genomic_DNA"/>
</dbReference>
<dbReference type="InterPro" id="IPR002328">
    <property type="entry name" value="ADH_Zn_CS"/>
</dbReference>
<dbReference type="SUPFAM" id="SSF50129">
    <property type="entry name" value="GroES-like"/>
    <property type="match status" value="1"/>
</dbReference>